<evidence type="ECO:0000313" key="3">
    <source>
        <dbReference type="Proteomes" id="UP001233172"/>
    </source>
</evidence>
<reference evidence="2" key="1">
    <citation type="journal article" date="2023" name="PLoS Negl. Trop. Dis.">
        <title>A genome sequence for Biomphalaria pfeifferi, the major vector snail for the human-infecting parasite Schistosoma mansoni.</title>
        <authorList>
            <person name="Bu L."/>
            <person name="Lu L."/>
            <person name="Laidemitt M.R."/>
            <person name="Zhang S.M."/>
            <person name="Mutuku M."/>
            <person name="Mkoji G."/>
            <person name="Steinauer M."/>
            <person name="Loker E.S."/>
        </authorList>
    </citation>
    <scope>NUCLEOTIDE SEQUENCE</scope>
    <source>
        <strain evidence="2">KasaAsao</strain>
    </source>
</reference>
<sequence length="226" mass="25659">MTGRPEVPSCFLGSKPNFVELKLERDSHQESEFTVDGQNNIVITFKAGVPIKVVTQLIQVATETDLVDYVLTQRKNKGSVSFYLGFPANGWYKFLVFALDETDPGDSCPNVFNYLINVQNIKKPARPYPRVYTKFYTDCAFLYQPLVLHSESKNLDKVHFEATVPGAYKVALHVVDEWFLMTKMGEDKWDGVFNLSKFKKPGTKVQVMAAFDPEGTIYSALLDYIM</sequence>
<dbReference type="Proteomes" id="UP001233172">
    <property type="component" value="Unassembled WGS sequence"/>
</dbReference>
<gene>
    <name evidence="2" type="ORF">Bpfe_015253</name>
</gene>
<dbReference type="AlphaFoldDB" id="A0AAD8BK30"/>
<name>A0AAD8BK30_BIOPF</name>
<dbReference type="PANTHER" id="PTHR47020">
    <property type="entry name" value="HILLARIN"/>
    <property type="match status" value="1"/>
</dbReference>
<dbReference type="EMBL" id="JASAOG010000071">
    <property type="protein sequence ID" value="KAK0055239.1"/>
    <property type="molecule type" value="Genomic_DNA"/>
</dbReference>
<accession>A0AAD8BK30</accession>
<reference evidence="2" key="2">
    <citation type="submission" date="2023-04" db="EMBL/GenBank/DDBJ databases">
        <authorList>
            <person name="Bu L."/>
            <person name="Lu L."/>
            <person name="Laidemitt M.R."/>
            <person name="Zhang S.M."/>
            <person name="Mutuku M."/>
            <person name="Mkoji G."/>
            <person name="Steinauer M."/>
            <person name="Loker E.S."/>
        </authorList>
    </citation>
    <scope>NUCLEOTIDE SEQUENCE</scope>
    <source>
        <strain evidence="2">KasaAsao</strain>
        <tissue evidence="2">Whole Snail</tissue>
    </source>
</reference>
<dbReference type="InterPro" id="IPR053041">
    <property type="entry name" value="Transglut-like_Superfamily_Mod"/>
</dbReference>
<protein>
    <submittedName>
        <fullName evidence="2">Kyphoscoliosis peptidase</fullName>
    </submittedName>
</protein>
<keyword evidence="3" id="KW-1185">Reference proteome</keyword>
<dbReference type="InterPro" id="IPR056564">
    <property type="entry name" value="Ig-like_KY"/>
</dbReference>
<proteinExistence type="predicted"/>
<evidence type="ECO:0000259" key="1">
    <source>
        <dbReference type="Pfam" id="PF23265"/>
    </source>
</evidence>
<dbReference type="PANTHER" id="PTHR47020:SF1">
    <property type="entry name" value="HILLARIN"/>
    <property type="match status" value="1"/>
</dbReference>
<organism evidence="2 3">
    <name type="scientific">Biomphalaria pfeifferi</name>
    <name type="common">Bloodfluke planorb</name>
    <name type="synonym">Freshwater snail</name>
    <dbReference type="NCBI Taxonomy" id="112525"/>
    <lineage>
        <taxon>Eukaryota</taxon>
        <taxon>Metazoa</taxon>
        <taxon>Spiralia</taxon>
        <taxon>Lophotrochozoa</taxon>
        <taxon>Mollusca</taxon>
        <taxon>Gastropoda</taxon>
        <taxon>Heterobranchia</taxon>
        <taxon>Euthyneura</taxon>
        <taxon>Panpulmonata</taxon>
        <taxon>Hygrophila</taxon>
        <taxon>Lymnaeoidea</taxon>
        <taxon>Planorbidae</taxon>
        <taxon>Biomphalaria</taxon>
    </lineage>
</organism>
<feature type="domain" description="KY-like immunoglobulin-like" evidence="1">
    <location>
        <begin position="15"/>
        <end position="129"/>
    </location>
</feature>
<evidence type="ECO:0000313" key="2">
    <source>
        <dbReference type="EMBL" id="KAK0055239.1"/>
    </source>
</evidence>
<comment type="caution">
    <text evidence="2">The sequence shown here is derived from an EMBL/GenBank/DDBJ whole genome shotgun (WGS) entry which is preliminary data.</text>
</comment>
<dbReference type="Pfam" id="PF23265">
    <property type="entry name" value="Ig-like_KY"/>
    <property type="match status" value="1"/>
</dbReference>